<gene>
    <name evidence="3" type="ORF">WN50_10690</name>
</gene>
<organism evidence="3 4">
    <name type="scientific">Limnoraphis robusta CS-951</name>
    <dbReference type="NCBI Taxonomy" id="1637645"/>
    <lineage>
        <taxon>Bacteria</taxon>
        <taxon>Bacillati</taxon>
        <taxon>Cyanobacteriota</taxon>
        <taxon>Cyanophyceae</taxon>
        <taxon>Oscillatoriophycideae</taxon>
        <taxon>Oscillatoriales</taxon>
        <taxon>Sirenicapillariaceae</taxon>
        <taxon>Limnoraphis</taxon>
    </lineage>
</organism>
<feature type="region of interest" description="Disordered" evidence="1">
    <location>
        <begin position="96"/>
        <end position="118"/>
    </location>
</feature>
<dbReference type="EMBL" id="LATL02000073">
    <property type="protein sequence ID" value="KKD38107.2"/>
    <property type="molecule type" value="Genomic_DNA"/>
</dbReference>
<evidence type="ECO:0000313" key="4">
    <source>
        <dbReference type="Proteomes" id="UP000033607"/>
    </source>
</evidence>
<keyword evidence="2" id="KW-0812">Transmembrane</keyword>
<sequence>MILTLLIRGYILIGLVFFSHALKTFLKDQSTPKTDTSSWIVLGLAPVLWPFVLPLSYLERQANGHRSDRYTPHFEGVELNKPTVQYRLSAPPLVERQNPQLSASPSDNKYFNNTNNIA</sequence>
<evidence type="ECO:0000256" key="2">
    <source>
        <dbReference type="SAM" id="Phobius"/>
    </source>
</evidence>
<name>A0A0F5YHJ4_9CYAN</name>
<feature type="transmembrane region" description="Helical" evidence="2">
    <location>
        <begin position="7"/>
        <end position="26"/>
    </location>
</feature>
<evidence type="ECO:0000313" key="3">
    <source>
        <dbReference type="EMBL" id="KKD38107.2"/>
    </source>
</evidence>
<comment type="caution">
    <text evidence="3">The sequence shown here is derived from an EMBL/GenBank/DDBJ whole genome shotgun (WGS) entry which is preliminary data.</text>
</comment>
<keyword evidence="2" id="KW-0472">Membrane</keyword>
<keyword evidence="2" id="KW-1133">Transmembrane helix</keyword>
<dbReference type="AlphaFoldDB" id="A0A0F5YHJ4"/>
<protein>
    <submittedName>
        <fullName evidence="3">Uncharacterized protein</fullName>
    </submittedName>
</protein>
<feature type="transmembrane region" description="Helical" evidence="2">
    <location>
        <begin position="38"/>
        <end position="58"/>
    </location>
</feature>
<dbReference type="Proteomes" id="UP000033607">
    <property type="component" value="Unassembled WGS sequence"/>
</dbReference>
<evidence type="ECO:0000256" key="1">
    <source>
        <dbReference type="SAM" id="MobiDB-lite"/>
    </source>
</evidence>
<proteinExistence type="predicted"/>
<reference evidence="3 4" key="1">
    <citation type="submission" date="2015-06" db="EMBL/GenBank/DDBJ databases">
        <title>Draft genome assembly of filamentous brackish cyanobacterium Limnoraphis robusta strain CS-951.</title>
        <authorList>
            <person name="Willis A."/>
            <person name="Parks M."/>
            <person name="Burford M.A."/>
        </authorList>
    </citation>
    <scope>NUCLEOTIDE SEQUENCE [LARGE SCALE GENOMIC DNA]</scope>
    <source>
        <strain evidence="3 4">CS-951</strain>
    </source>
</reference>
<accession>A0A0F5YHJ4</accession>
<feature type="compositionally biased region" description="Polar residues" evidence="1">
    <location>
        <begin position="97"/>
        <end position="118"/>
    </location>
</feature>